<gene>
    <name evidence="1" type="ORF">RRG08_020816</name>
</gene>
<keyword evidence="2" id="KW-1185">Reference proteome</keyword>
<dbReference type="Proteomes" id="UP001283361">
    <property type="component" value="Unassembled WGS sequence"/>
</dbReference>
<reference evidence="1" key="1">
    <citation type="journal article" date="2023" name="G3 (Bethesda)">
        <title>A reference genome for the long-term kleptoplast-retaining sea slug Elysia crispata morphotype clarki.</title>
        <authorList>
            <person name="Eastman K.E."/>
            <person name="Pendleton A.L."/>
            <person name="Shaikh M.A."/>
            <person name="Suttiyut T."/>
            <person name="Ogas R."/>
            <person name="Tomko P."/>
            <person name="Gavelis G."/>
            <person name="Widhalm J.R."/>
            <person name="Wisecaver J.H."/>
        </authorList>
    </citation>
    <scope>NUCLEOTIDE SEQUENCE</scope>
    <source>
        <strain evidence="1">ECLA1</strain>
    </source>
</reference>
<sequence>MHHRRKPSDLQARGGSEVTRCRCSSCRAGCARPLYMRHVGGVGLISGICGTVRSEQYKENEIDTQKPKRRQKLEVSYTNNSLLRNDKKTKARLTNFKSMTAELTLVWDIVLCLGSGIIYQSPLHGRPKEREDWTMEPL</sequence>
<protein>
    <submittedName>
        <fullName evidence="1">Uncharacterized protein</fullName>
    </submittedName>
</protein>
<organism evidence="1 2">
    <name type="scientific">Elysia crispata</name>
    <name type="common">lettuce slug</name>
    <dbReference type="NCBI Taxonomy" id="231223"/>
    <lineage>
        <taxon>Eukaryota</taxon>
        <taxon>Metazoa</taxon>
        <taxon>Spiralia</taxon>
        <taxon>Lophotrochozoa</taxon>
        <taxon>Mollusca</taxon>
        <taxon>Gastropoda</taxon>
        <taxon>Heterobranchia</taxon>
        <taxon>Euthyneura</taxon>
        <taxon>Panpulmonata</taxon>
        <taxon>Sacoglossa</taxon>
        <taxon>Placobranchoidea</taxon>
        <taxon>Plakobranchidae</taxon>
        <taxon>Elysia</taxon>
    </lineage>
</organism>
<dbReference type="AlphaFoldDB" id="A0AAE0XVR6"/>
<accession>A0AAE0XVR6</accession>
<comment type="caution">
    <text evidence="1">The sequence shown here is derived from an EMBL/GenBank/DDBJ whole genome shotgun (WGS) entry which is preliminary data.</text>
</comment>
<evidence type="ECO:0000313" key="2">
    <source>
        <dbReference type="Proteomes" id="UP001283361"/>
    </source>
</evidence>
<proteinExistence type="predicted"/>
<name>A0AAE0XVR6_9GAST</name>
<evidence type="ECO:0000313" key="1">
    <source>
        <dbReference type="EMBL" id="KAK3714559.1"/>
    </source>
</evidence>
<dbReference type="EMBL" id="JAWDGP010007534">
    <property type="protein sequence ID" value="KAK3714559.1"/>
    <property type="molecule type" value="Genomic_DNA"/>
</dbReference>